<proteinExistence type="predicted"/>
<dbReference type="HOGENOM" id="CLU_1325816_0_0_9"/>
<dbReference type="Proteomes" id="UP000001968">
    <property type="component" value="Chromosome"/>
</dbReference>
<name>Q0AW05_SYNWW</name>
<evidence type="ECO:0000313" key="1">
    <source>
        <dbReference type="EMBL" id="ABI69099.1"/>
    </source>
</evidence>
<accession>Q0AW05</accession>
<dbReference type="KEGG" id="swo:Swol_1801"/>
<evidence type="ECO:0000313" key="2">
    <source>
        <dbReference type="Proteomes" id="UP000001968"/>
    </source>
</evidence>
<dbReference type="EMBL" id="CP000448">
    <property type="protein sequence ID" value="ABI69099.1"/>
    <property type="molecule type" value="Genomic_DNA"/>
</dbReference>
<organism evidence="1 2">
    <name type="scientific">Syntrophomonas wolfei subsp. wolfei (strain DSM 2245B / Goettingen)</name>
    <dbReference type="NCBI Taxonomy" id="335541"/>
    <lineage>
        <taxon>Bacteria</taxon>
        <taxon>Bacillati</taxon>
        <taxon>Bacillota</taxon>
        <taxon>Clostridia</taxon>
        <taxon>Eubacteriales</taxon>
        <taxon>Syntrophomonadaceae</taxon>
        <taxon>Syntrophomonas</taxon>
    </lineage>
</organism>
<reference evidence="2" key="1">
    <citation type="journal article" date="2010" name="Environ. Microbiol.">
        <title>The genome of Syntrophomonas wolfei: new insights into syntrophic metabolism and biohydrogen production.</title>
        <authorList>
            <person name="Sieber J.R."/>
            <person name="Sims D.R."/>
            <person name="Han C."/>
            <person name="Kim E."/>
            <person name="Lykidis A."/>
            <person name="Lapidus A.L."/>
            <person name="McDonnald E."/>
            <person name="Rohlin L."/>
            <person name="Culley D.E."/>
            <person name="Gunsalus R."/>
            <person name="McInerney M.J."/>
        </authorList>
    </citation>
    <scope>NUCLEOTIDE SEQUENCE [LARGE SCALE GENOMIC DNA]</scope>
    <source>
        <strain evidence="2">DSM 2245B / Goettingen</strain>
    </source>
</reference>
<protein>
    <submittedName>
        <fullName evidence="1">Uncharacterized protein</fullName>
    </submittedName>
</protein>
<dbReference type="AlphaFoldDB" id="Q0AW05"/>
<keyword evidence="2" id="KW-1185">Reference proteome</keyword>
<gene>
    <name evidence="1" type="ordered locus">Swol_1801</name>
</gene>
<sequence>MCRFRDAEAVTGLGRLVFQYIKCAGSARISFNDEITLNLFQYIKCAGSAERKKKQWTMHELFQYIKCAGSAMLRPLPGWGDWYFNTSNVPVPLNCQAPLLDADSLFQYIKCIGSAESLKSYIDATSIFQYIKCAGSAYVTRGIDNPRALFQYIKCAGSAISIVCPPLLDGLISIHQMCRFRLDLLFTANQFRQISIHQMCRFRCNLP</sequence>